<dbReference type="RefSeq" id="WP_163756431.1">
    <property type="nucleotide sequence ID" value="NZ_BLKW01000002.1"/>
</dbReference>
<comment type="caution">
    <text evidence="1">The sequence shown here is derived from an EMBL/GenBank/DDBJ whole genome shotgun (WGS) entry which is preliminary data.</text>
</comment>
<evidence type="ECO:0000313" key="2">
    <source>
        <dbReference type="EMBL" id="GFG74668.1"/>
    </source>
</evidence>
<dbReference type="Proteomes" id="UP000465361">
    <property type="component" value="Unassembled WGS sequence"/>
</dbReference>
<reference evidence="1 3" key="1">
    <citation type="journal article" date="2019" name="Emerg. Microbes Infect.">
        <title>Comprehensive subspecies identification of 175 nontuberculous mycobacteria species based on 7547 genomic profiles.</title>
        <authorList>
            <person name="Matsumoto Y."/>
            <person name="Kinjo T."/>
            <person name="Motooka D."/>
            <person name="Nabeya D."/>
            <person name="Jung N."/>
            <person name="Uechi K."/>
            <person name="Horii T."/>
            <person name="Iida T."/>
            <person name="Fujita J."/>
            <person name="Nakamura S."/>
        </authorList>
    </citation>
    <scope>NUCLEOTIDE SEQUENCE [LARGE SCALE GENOMIC DNA]</scope>
    <source>
        <strain evidence="1 3">JCM 17322</strain>
    </source>
</reference>
<accession>A0A7I9XXV7</accession>
<sequence length="49" mass="5691">MQARSPLTEQITTALAQLRAARDQGEIERELTWQSMLDRLLDRYSQGSR</sequence>
<organism evidence="1 3">
    <name type="scientific">Mycobacterium botniense</name>
    <dbReference type="NCBI Taxonomy" id="84962"/>
    <lineage>
        <taxon>Bacteria</taxon>
        <taxon>Bacillati</taxon>
        <taxon>Actinomycetota</taxon>
        <taxon>Actinomycetes</taxon>
        <taxon>Mycobacteriales</taxon>
        <taxon>Mycobacteriaceae</taxon>
        <taxon>Mycobacterium</taxon>
    </lineage>
</organism>
<dbReference type="AlphaFoldDB" id="A0A7I9XXV7"/>
<name>A0A7I9XXV7_9MYCO</name>
<reference evidence="1" key="2">
    <citation type="submission" date="2020-02" db="EMBL/GenBank/DDBJ databases">
        <authorList>
            <person name="Matsumoto Y."/>
            <person name="Motooka D."/>
            <person name="Nakamura S."/>
        </authorList>
    </citation>
    <scope>NUCLEOTIDE SEQUENCE</scope>
    <source>
        <strain evidence="1">JCM 17322</strain>
    </source>
</reference>
<dbReference type="EMBL" id="BLKW01000002">
    <property type="protein sequence ID" value="GFG74626.1"/>
    <property type="molecule type" value="Genomic_DNA"/>
</dbReference>
<evidence type="ECO:0000313" key="3">
    <source>
        <dbReference type="Proteomes" id="UP000465361"/>
    </source>
</evidence>
<gene>
    <name evidence="1" type="ORF">MBOT_19910</name>
    <name evidence="2" type="ORF">MBOT_20330</name>
</gene>
<evidence type="ECO:0000313" key="1">
    <source>
        <dbReference type="EMBL" id="GFG74626.1"/>
    </source>
</evidence>
<keyword evidence="3" id="KW-1185">Reference proteome</keyword>
<proteinExistence type="predicted"/>
<dbReference type="EMBL" id="BLKW01000003">
    <property type="protein sequence ID" value="GFG74668.1"/>
    <property type="molecule type" value="Genomic_DNA"/>
</dbReference>
<protein>
    <submittedName>
        <fullName evidence="1">Uncharacterized protein</fullName>
    </submittedName>
</protein>